<evidence type="ECO:0000313" key="7">
    <source>
        <dbReference type="Proteomes" id="UP000031938"/>
    </source>
</evidence>
<dbReference type="InterPro" id="IPR048588">
    <property type="entry name" value="CvfB_S1_2nd"/>
</dbReference>
<sequence length="294" mass="33418">MYEREESIAGTVQTLTVDREAPFGFYLTNGNEEFPLNESEVTETPAIGETREFFLYADRRGRVVASMTIPEIIKGKYGWAKVIKVNERDGAALDIGISREVSVLPMDLPAVRHVWPQAGDYLYITLRTDRSGNMFARLATEEVVQVLSGRAETELHNKELKARPYRLLRVGTFLLTEEGYRCFVHESERKGEPRLGEEVTVRVIEVKDDGTLNGSLLPRKQDKMVDDASIVYNFLEENDGAIPFTDKSDPELIRETFGMSKASFKRAIGKLYKDNKVRLEEGWTYTTTSSKKEN</sequence>
<dbReference type="STRING" id="889306.KP78_29590"/>
<dbReference type="InterPro" id="IPR048587">
    <property type="entry name" value="CvfB_S1_3rd"/>
</dbReference>
<reference evidence="6 7" key="1">
    <citation type="submission" date="2015-01" db="EMBL/GenBank/DDBJ databases">
        <title>Genome sequencing of Jeotgalibacillus soli.</title>
        <authorList>
            <person name="Goh K.M."/>
            <person name="Chan K.-G."/>
            <person name="Yaakop A.S."/>
            <person name="Ee R."/>
            <person name="Gan H.M."/>
            <person name="Chan C.S."/>
        </authorList>
    </citation>
    <scope>NUCLEOTIDE SEQUENCE [LARGE SCALE GENOMIC DNA]</scope>
    <source>
        <strain evidence="6 7">P9</strain>
    </source>
</reference>
<dbReference type="InterPro" id="IPR040764">
    <property type="entry name" value="CvfB_WH"/>
</dbReference>
<dbReference type="OrthoDB" id="9801597at2"/>
<dbReference type="GO" id="GO:0003677">
    <property type="term" value="F:DNA binding"/>
    <property type="evidence" value="ECO:0007669"/>
    <property type="project" value="UniProtKB-KW"/>
</dbReference>
<feature type="domain" description="Conserved virulence factor B-like winged helix" evidence="3">
    <location>
        <begin position="231"/>
        <end position="285"/>
    </location>
</feature>
<dbReference type="InterPro" id="IPR039566">
    <property type="entry name" value="CvfB_S1_st"/>
</dbReference>
<dbReference type="EMBL" id="JXRP01000018">
    <property type="protein sequence ID" value="KIL45415.1"/>
    <property type="molecule type" value="Genomic_DNA"/>
</dbReference>
<evidence type="ECO:0000256" key="1">
    <source>
        <dbReference type="PIRNR" id="PIRNR012524"/>
    </source>
</evidence>
<dbReference type="Pfam" id="PF17783">
    <property type="entry name" value="WHD_CvfB"/>
    <property type="match status" value="1"/>
</dbReference>
<feature type="domain" description="Conserved virulence factor B third S1" evidence="5">
    <location>
        <begin position="145"/>
        <end position="218"/>
    </location>
</feature>
<keyword evidence="6" id="KW-0238">DNA-binding</keyword>
<dbReference type="InterPro" id="IPR014464">
    <property type="entry name" value="CvfB_fam"/>
</dbReference>
<proteinExistence type="inferred from homology"/>
<dbReference type="RefSeq" id="WP_041089753.1">
    <property type="nucleotide sequence ID" value="NZ_JXRP01000018.1"/>
</dbReference>
<evidence type="ECO:0000259" key="3">
    <source>
        <dbReference type="Pfam" id="PF17783"/>
    </source>
</evidence>
<dbReference type="Pfam" id="PF13509">
    <property type="entry name" value="S1_2"/>
    <property type="match status" value="1"/>
</dbReference>
<dbReference type="PANTHER" id="PTHR37296">
    <property type="entry name" value="CONSERVED VIRULENCE FACTOR B"/>
    <property type="match status" value="1"/>
</dbReference>
<dbReference type="Gene3D" id="2.40.50.140">
    <property type="entry name" value="Nucleic acid-binding proteins"/>
    <property type="match status" value="2"/>
</dbReference>
<evidence type="ECO:0000259" key="5">
    <source>
        <dbReference type="Pfam" id="PF21543"/>
    </source>
</evidence>
<gene>
    <name evidence="6" type="ORF">KP78_29590</name>
</gene>
<name>A0A0C2R584_9BACL</name>
<dbReference type="Gene3D" id="1.10.10.10">
    <property type="entry name" value="Winged helix-like DNA-binding domain superfamily/Winged helix DNA-binding domain"/>
    <property type="match status" value="1"/>
</dbReference>
<dbReference type="InterPro" id="IPR036388">
    <property type="entry name" value="WH-like_DNA-bd_sf"/>
</dbReference>
<protein>
    <submittedName>
        <fullName evidence="6">DNA-binding protein</fullName>
    </submittedName>
</protein>
<dbReference type="Proteomes" id="UP000031938">
    <property type="component" value="Unassembled WGS sequence"/>
</dbReference>
<dbReference type="InterPro" id="IPR012340">
    <property type="entry name" value="NA-bd_OB-fold"/>
</dbReference>
<keyword evidence="7" id="KW-1185">Reference proteome</keyword>
<dbReference type="AlphaFoldDB" id="A0A0C2R584"/>
<comment type="similarity">
    <text evidence="1">Belongs to the CvfB family.</text>
</comment>
<evidence type="ECO:0000259" key="4">
    <source>
        <dbReference type="Pfam" id="PF21191"/>
    </source>
</evidence>
<feature type="domain" description="Conserved virulence factor B second S1" evidence="4">
    <location>
        <begin position="77"/>
        <end position="136"/>
    </location>
</feature>
<dbReference type="PATRIC" id="fig|889306.3.peg.2971"/>
<feature type="domain" description="Conserved virulence factor B first S1" evidence="2">
    <location>
        <begin position="10"/>
        <end position="67"/>
    </location>
</feature>
<comment type="caution">
    <text evidence="6">The sequence shown here is derived from an EMBL/GenBank/DDBJ whole genome shotgun (WGS) entry which is preliminary data.</text>
</comment>
<accession>A0A0C2R584</accession>
<dbReference type="PANTHER" id="PTHR37296:SF1">
    <property type="entry name" value="CONSERVED VIRULENCE FACTOR B"/>
    <property type="match status" value="1"/>
</dbReference>
<dbReference type="PIRSF" id="PIRSF012524">
    <property type="entry name" value="YitL_S1"/>
    <property type="match status" value="1"/>
</dbReference>
<evidence type="ECO:0000313" key="6">
    <source>
        <dbReference type="EMBL" id="KIL45415.1"/>
    </source>
</evidence>
<dbReference type="Pfam" id="PF21543">
    <property type="entry name" value="CvfB_2nd"/>
    <property type="match status" value="1"/>
</dbReference>
<organism evidence="6 7">
    <name type="scientific">Jeotgalibacillus soli</name>
    <dbReference type="NCBI Taxonomy" id="889306"/>
    <lineage>
        <taxon>Bacteria</taxon>
        <taxon>Bacillati</taxon>
        <taxon>Bacillota</taxon>
        <taxon>Bacilli</taxon>
        <taxon>Bacillales</taxon>
        <taxon>Caryophanaceae</taxon>
        <taxon>Jeotgalibacillus</taxon>
    </lineage>
</organism>
<dbReference type="Pfam" id="PF21191">
    <property type="entry name" value="CvfB_1st"/>
    <property type="match status" value="1"/>
</dbReference>
<evidence type="ECO:0000259" key="2">
    <source>
        <dbReference type="Pfam" id="PF13509"/>
    </source>
</evidence>